<evidence type="ECO:0000256" key="7">
    <source>
        <dbReference type="ARBA" id="ARBA00022603"/>
    </source>
</evidence>
<comment type="function">
    <text evidence="19">Catalyzes the 2 serial methylation steps for the conversion of the 7-monomethylguanosine (m(7)G) caps of snRNAs and snoRNAs to a 2,2,7-trimethylguanosine (m(2,2,7)G) cap structure. The enzyme is specific for guanine, and N7 methylation must precede N2 methylation. Hypermethylation of the m7G cap of U snRNAs leads to their concentration in nuclear foci, their colocalization with coilin and the formation of canonical Cajal bodies (CBs). Plays a role in transcriptional regulation.</text>
</comment>
<evidence type="ECO:0000256" key="11">
    <source>
        <dbReference type="ARBA" id="ARBA00023163"/>
    </source>
</evidence>
<dbReference type="PANTHER" id="PTHR14741">
    <property type="entry name" value="S-ADENOSYLMETHIONINE-DEPENDENT METHYLTRANSFERASE RELATED"/>
    <property type="match status" value="1"/>
</dbReference>
<dbReference type="InterPro" id="IPR000473">
    <property type="entry name" value="Ribosomal_bL36"/>
</dbReference>
<organism evidence="24 25">
    <name type="scientific">Linnemannia exigua</name>
    <dbReference type="NCBI Taxonomy" id="604196"/>
    <lineage>
        <taxon>Eukaryota</taxon>
        <taxon>Fungi</taxon>
        <taxon>Fungi incertae sedis</taxon>
        <taxon>Mucoromycota</taxon>
        <taxon>Mortierellomycotina</taxon>
        <taxon>Mortierellomycetes</taxon>
        <taxon>Mortierellales</taxon>
        <taxon>Mortierellaceae</taxon>
        <taxon>Linnemannia</taxon>
    </lineage>
</organism>
<feature type="compositionally biased region" description="Low complexity" evidence="23">
    <location>
        <begin position="365"/>
        <end position="376"/>
    </location>
</feature>
<protein>
    <recommendedName>
        <fullName evidence="4">Trimethylguanosine synthase</fullName>
    </recommendedName>
    <alternativeName>
        <fullName evidence="18">Cap-specific guanine-N(2) methyltransferase</fullName>
    </alternativeName>
    <alternativeName>
        <fullName evidence="21">Nuclear receptor coactivator 6-interacting protein</fullName>
    </alternativeName>
    <alternativeName>
        <fullName evidence="22">PRIP-interacting protein with methyltransferase motif</fullName>
    </alternativeName>
</protein>
<evidence type="ECO:0000256" key="3">
    <source>
        <dbReference type="ARBA" id="ARBA00004604"/>
    </source>
</evidence>
<dbReference type="GO" id="GO:0005737">
    <property type="term" value="C:cytoplasm"/>
    <property type="evidence" value="ECO:0007669"/>
    <property type="project" value="UniProtKB-SubCell"/>
</dbReference>
<evidence type="ECO:0000256" key="10">
    <source>
        <dbReference type="ARBA" id="ARBA00023015"/>
    </source>
</evidence>
<feature type="region of interest" description="Disordered" evidence="23">
    <location>
        <begin position="345"/>
        <end position="530"/>
    </location>
</feature>
<evidence type="ECO:0000313" key="25">
    <source>
        <dbReference type="Proteomes" id="UP001194580"/>
    </source>
</evidence>
<sequence length="807" mass="88030">MSSVLANLTRSMTPRLTSVISRPAPATAITTMARFQNQQQQNAAVSMEPSMAFGAARGMKVRASVKKICEGCSSVKRASRQIYSLNSTCSPKSPFHLSAGHTLCSRPRTTLHSPATSISPSTATATSTTVSGNRKLNRTTQSSAKNLPKSKARPNLFPPGLTMGKSKAKKRALAAARAATAFAGETAEAVNITTTTDTVTSHPQGATPVADAYLQGTTAVADTHHHHHYTGHQQVTTMPATTATMVSMTKITASVATDDFEGLSAGQKKRLKKAKRKAAESASTSASKANSKSTPPIATTTTTPVTKSKAPPVQTKETTTFGFAASIASMMATFTSPIAKIKSSMTSSPSKAHVRAPTHDDDDASGSGSESESSLAEQEEREGGENEGNFPLLFKQIQSRERLDLSKMQPHIPKPSGKNKRRREEDEDVSSGDDGENESSSKDGTSKDKERKKKGRGKEKKNGEIFSSSSSSSNNSNDSSSSSSAESSDSDVTSTKNPSKKRMKLDARQAYDQQQQSTTNAMTRKTRYTSASQLPKNMAKYWAQRYRYFSLYDQGVQMDQEGWYSVTPEKIAAHIAERCASDVIIDAFCGVGGNTIQFAMTCHRVIAIDIDPVRLQCARHNARIYGVEDRIEFICGDYMKLLPGLKADVVFLSPPWGGPGYLAQDVFDIKRDIPMDGEFLFNETCKITKNIAYFLPRNSDPDQIGRLVTNMPRNEPARRNNAVVGDSQEQELEGEEGKEREPICEIEKNVLNKVCKAWTAYFGDLAISQDEEADEDYYVDEENYEEDVDMSKLGGGRRQDEIDYYCE</sequence>
<comment type="similarity">
    <text evidence="13">Belongs to the methyltransferase superfamily. Trimethylguanosine synthase family.</text>
</comment>
<dbReference type="GO" id="GO:0015030">
    <property type="term" value="C:Cajal body"/>
    <property type="evidence" value="ECO:0007669"/>
    <property type="project" value="UniProtKB-SubCell"/>
</dbReference>
<evidence type="ECO:0000313" key="24">
    <source>
        <dbReference type="EMBL" id="KAG0278497.1"/>
    </source>
</evidence>
<dbReference type="Pfam" id="PF09445">
    <property type="entry name" value="Methyltransf_15"/>
    <property type="match status" value="1"/>
</dbReference>
<evidence type="ECO:0000256" key="5">
    <source>
        <dbReference type="ARBA" id="ARBA00022490"/>
    </source>
</evidence>
<comment type="catalytic activity">
    <reaction evidence="15">
        <text>a 5'-end (N(7)-methyl 5'-triphosphoguanosine)-ribonucleoside in snoRNA + S-adenosyl-L-methionine = a 5'-end (N(2),N(7)-dimethyl 5'-triphosphoguanosine)-ribonucleoside in snoRNA + S-adenosyl-L-homocysteine + H(+)</text>
        <dbReference type="Rhea" id="RHEA:78475"/>
        <dbReference type="Rhea" id="RHEA-COMP:19086"/>
        <dbReference type="Rhea" id="RHEA-COMP:19088"/>
        <dbReference type="ChEBI" id="CHEBI:15378"/>
        <dbReference type="ChEBI" id="CHEBI:57856"/>
        <dbReference type="ChEBI" id="CHEBI:59789"/>
        <dbReference type="ChEBI" id="CHEBI:156461"/>
        <dbReference type="ChEBI" id="CHEBI:172880"/>
    </reaction>
    <physiologicalReaction direction="left-to-right" evidence="15">
        <dbReference type="Rhea" id="RHEA:78476"/>
    </physiologicalReaction>
</comment>
<feature type="compositionally biased region" description="Low complexity" evidence="23">
    <location>
        <begin position="113"/>
        <end position="131"/>
    </location>
</feature>
<evidence type="ECO:0000256" key="6">
    <source>
        <dbReference type="ARBA" id="ARBA00022553"/>
    </source>
</evidence>
<keyword evidence="6" id="KW-0597">Phosphoprotein</keyword>
<evidence type="ECO:0000256" key="15">
    <source>
        <dbReference type="ARBA" id="ARBA00048740"/>
    </source>
</evidence>
<keyword evidence="11" id="KW-0804">Transcription</keyword>
<evidence type="ECO:0000256" key="20">
    <source>
        <dbReference type="ARBA" id="ARBA00064494"/>
    </source>
</evidence>
<accession>A0AAD4DI52</accession>
<evidence type="ECO:0000256" key="21">
    <source>
        <dbReference type="ARBA" id="ARBA00079339"/>
    </source>
</evidence>
<evidence type="ECO:0000256" key="23">
    <source>
        <dbReference type="SAM" id="MobiDB-lite"/>
    </source>
</evidence>
<keyword evidence="12" id="KW-0539">Nucleus</keyword>
<keyword evidence="10" id="KW-0805">Transcription regulation</keyword>
<feature type="region of interest" description="Disordered" evidence="23">
    <location>
        <begin position="782"/>
        <end position="802"/>
    </location>
</feature>
<dbReference type="CDD" id="cd02440">
    <property type="entry name" value="AdoMet_MTases"/>
    <property type="match status" value="1"/>
</dbReference>
<dbReference type="AlphaFoldDB" id="A0AAD4DI52"/>
<dbReference type="FunFam" id="3.40.50.150:FF:000066">
    <property type="entry name" value="Trimethylguanosine synthase 1"/>
    <property type="match status" value="1"/>
</dbReference>
<feature type="compositionally biased region" description="Low complexity" evidence="23">
    <location>
        <begin position="467"/>
        <end position="491"/>
    </location>
</feature>
<feature type="compositionally biased region" description="Polar residues" evidence="23">
    <location>
        <begin position="511"/>
        <end position="530"/>
    </location>
</feature>
<feature type="region of interest" description="Disordered" evidence="23">
    <location>
        <begin position="111"/>
        <end position="162"/>
    </location>
</feature>
<proteinExistence type="inferred from homology"/>
<dbReference type="GO" id="GO:0005840">
    <property type="term" value="C:ribosome"/>
    <property type="evidence" value="ECO:0007669"/>
    <property type="project" value="InterPro"/>
</dbReference>
<comment type="catalytic activity">
    <reaction evidence="16">
        <text>a 5'-end (N(2),N(7)-dimethyl 5'-triphosphoguanosine)-ribonucleoside in snRNA + S-adenosyl-L-methionine = a 5'-end (N(2),N(2),N(7)-trimethyl 5'-triphosphoguanosine)-ribonucleoside in snRNA + S-adenosyl-L-homocysteine + H(+)</text>
        <dbReference type="Rhea" id="RHEA:78479"/>
        <dbReference type="Rhea" id="RHEA-COMP:19087"/>
        <dbReference type="Rhea" id="RHEA-COMP:19089"/>
        <dbReference type="ChEBI" id="CHEBI:15378"/>
        <dbReference type="ChEBI" id="CHEBI:57856"/>
        <dbReference type="ChEBI" id="CHEBI:59789"/>
        <dbReference type="ChEBI" id="CHEBI:167623"/>
        <dbReference type="ChEBI" id="CHEBI:172880"/>
    </reaction>
    <physiologicalReaction direction="left-to-right" evidence="16">
        <dbReference type="Rhea" id="RHEA:78480"/>
    </physiologicalReaction>
</comment>
<evidence type="ECO:0000256" key="19">
    <source>
        <dbReference type="ARBA" id="ARBA00057179"/>
    </source>
</evidence>
<dbReference type="InterPro" id="IPR019012">
    <property type="entry name" value="RNA_cap_Gua-N2-MeTrfase"/>
</dbReference>
<evidence type="ECO:0000256" key="13">
    <source>
        <dbReference type="ARBA" id="ARBA00025783"/>
    </source>
</evidence>
<evidence type="ECO:0000256" key="12">
    <source>
        <dbReference type="ARBA" id="ARBA00023242"/>
    </source>
</evidence>
<feature type="region of interest" description="Disordered" evidence="23">
    <location>
        <begin position="265"/>
        <end position="315"/>
    </location>
</feature>
<dbReference type="PANTHER" id="PTHR14741:SF32">
    <property type="entry name" value="TRIMETHYLGUANOSINE SYNTHASE"/>
    <property type="match status" value="1"/>
</dbReference>
<evidence type="ECO:0000256" key="14">
    <source>
        <dbReference type="ARBA" id="ARBA00047418"/>
    </source>
</evidence>
<feature type="compositionally biased region" description="Basic and acidic residues" evidence="23">
    <location>
        <begin position="439"/>
        <end position="449"/>
    </location>
</feature>
<evidence type="ECO:0000256" key="4">
    <source>
        <dbReference type="ARBA" id="ARBA00018517"/>
    </source>
</evidence>
<reference evidence="24" key="1">
    <citation type="journal article" date="2020" name="Fungal Divers.">
        <title>Resolving the Mortierellaceae phylogeny through synthesis of multi-gene phylogenetics and phylogenomics.</title>
        <authorList>
            <person name="Vandepol N."/>
            <person name="Liber J."/>
            <person name="Desiro A."/>
            <person name="Na H."/>
            <person name="Kennedy M."/>
            <person name="Barry K."/>
            <person name="Grigoriev I.V."/>
            <person name="Miller A.N."/>
            <person name="O'Donnell K."/>
            <person name="Stajich J.E."/>
            <person name="Bonito G."/>
        </authorList>
    </citation>
    <scope>NUCLEOTIDE SEQUENCE</scope>
    <source>
        <strain evidence="24">NRRL 28262</strain>
    </source>
</reference>
<keyword evidence="7" id="KW-0489">Methyltransferase</keyword>
<evidence type="ECO:0000256" key="2">
    <source>
        <dbReference type="ARBA" id="ARBA00004496"/>
    </source>
</evidence>
<dbReference type="EMBL" id="JAAAIL010000191">
    <property type="protein sequence ID" value="KAG0278497.1"/>
    <property type="molecule type" value="Genomic_DNA"/>
</dbReference>
<feature type="compositionally biased region" description="Polar residues" evidence="23">
    <location>
        <begin position="132"/>
        <end position="145"/>
    </location>
</feature>
<name>A0AAD4DI52_9FUNG</name>
<dbReference type="GO" id="GO:0006412">
    <property type="term" value="P:translation"/>
    <property type="evidence" value="ECO:0007669"/>
    <property type="project" value="InterPro"/>
</dbReference>
<evidence type="ECO:0000256" key="8">
    <source>
        <dbReference type="ARBA" id="ARBA00022679"/>
    </source>
</evidence>
<evidence type="ECO:0000256" key="18">
    <source>
        <dbReference type="ARBA" id="ARBA00049790"/>
    </source>
</evidence>
<keyword evidence="9" id="KW-0949">S-adenosyl-L-methionine</keyword>
<feature type="region of interest" description="Disordered" evidence="23">
    <location>
        <begin position="715"/>
        <end position="738"/>
    </location>
</feature>
<dbReference type="SUPFAM" id="SSF53335">
    <property type="entry name" value="S-adenosyl-L-methionine-dependent methyltransferases"/>
    <property type="match status" value="1"/>
</dbReference>
<dbReference type="InterPro" id="IPR029063">
    <property type="entry name" value="SAM-dependent_MTases_sf"/>
</dbReference>
<feature type="compositionally biased region" description="Low complexity" evidence="23">
    <location>
        <begin position="280"/>
        <end position="313"/>
    </location>
</feature>
<keyword evidence="5" id="KW-0963">Cytoplasm</keyword>
<feature type="compositionally biased region" description="Basic residues" evidence="23">
    <location>
        <begin position="267"/>
        <end position="276"/>
    </location>
</feature>
<dbReference type="Gene3D" id="3.40.50.150">
    <property type="entry name" value="Vaccinia Virus protein VP39"/>
    <property type="match status" value="1"/>
</dbReference>
<dbReference type="GO" id="GO:0003735">
    <property type="term" value="F:structural constituent of ribosome"/>
    <property type="evidence" value="ECO:0007669"/>
    <property type="project" value="InterPro"/>
</dbReference>
<comment type="subunit">
    <text evidence="20">May form homooligomers. Interacts with CREBBP/CBP, EED/WAIT1, EP300/P300, NCOA6/PRIP, PPARBP/PBP and SMN.</text>
</comment>
<feature type="compositionally biased region" description="Basic residues" evidence="23">
    <location>
        <begin position="450"/>
        <end position="459"/>
    </location>
</feature>
<keyword evidence="8" id="KW-0808">Transferase</keyword>
<evidence type="ECO:0000256" key="9">
    <source>
        <dbReference type="ARBA" id="ARBA00022691"/>
    </source>
</evidence>
<evidence type="ECO:0000256" key="22">
    <source>
        <dbReference type="ARBA" id="ARBA00081504"/>
    </source>
</evidence>
<dbReference type="GO" id="GO:0071164">
    <property type="term" value="F:RNA cap trimethylguanosine synthase activity"/>
    <property type="evidence" value="ECO:0007669"/>
    <property type="project" value="TreeGrafter"/>
</dbReference>
<dbReference type="Proteomes" id="UP001194580">
    <property type="component" value="Unassembled WGS sequence"/>
</dbReference>
<comment type="catalytic activity">
    <reaction evidence="14">
        <text>a 5'-end (N(2),N(7)-dimethyl 5'-triphosphoguanosine)-ribonucleoside in snoRNA + S-adenosyl-L-methionine = a 5'-end (N(2),N(2),N(7)-trimethyl 5'-triphosphoguanosine)-ribonucleoside in snoRNA + S-adenosyl-L-homocysteine + H(+)</text>
        <dbReference type="Rhea" id="RHEA:78507"/>
        <dbReference type="Rhea" id="RHEA-COMP:19088"/>
        <dbReference type="Rhea" id="RHEA-COMP:19090"/>
        <dbReference type="ChEBI" id="CHEBI:15378"/>
        <dbReference type="ChEBI" id="CHEBI:57856"/>
        <dbReference type="ChEBI" id="CHEBI:59789"/>
        <dbReference type="ChEBI" id="CHEBI:167623"/>
        <dbReference type="ChEBI" id="CHEBI:172880"/>
    </reaction>
    <physiologicalReaction direction="left-to-right" evidence="14">
        <dbReference type="Rhea" id="RHEA:78508"/>
    </physiologicalReaction>
</comment>
<keyword evidence="25" id="KW-1185">Reference proteome</keyword>
<comment type="caution">
    <text evidence="24">The sequence shown here is derived from an EMBL/GenBank/DDBJ whole genome shotgun (WGS) entry which is preliminary data.</text>
</comment>
<evidence type="ECO:0000256" key="17">
    <source>
        <dbReference type="ARBA" id="ARBA00049075"/>
    </source>
</evidence>
<comment type="catalytic activity">
    <reaction evidence="17">
        <text>a 5'-end (N(7)-methyl 5'-triphosphoguanosine)-ribonucleoside in snRNA + S-adenosyl-L-methionine = a 5'-end (N(2),N(7)-dimethyl 5'-triphosphoguanosine)-ribonucleoside in snRNA + S-adenosyl-L-homocysteine + H(+)</text>
        <dbReference type="Rhea" id="RHEA:78471"/>
        <dbReference type="Rhea" id="RHEA-COMP:19085"/>
        <dbReference type="Rhea" id="RHEA-COMP:19087"/>
        <dbReference type="ChEBI" id="CHEBI:15378"/>
        <dbReference type="ChEBI" id="CHEBI:57856"/>
        <dbReference type="ChEBI" id="CHEBI:59789"/>
        <dbReference type="ChEBI" id="CHEBI:156461"/>
        <dbReference type="ChEBI" id="CHEBI:172880"/>
    </reaction>
    <physiologicalReaction direction="left-to-right" evidence="17">
        <dbReference type="Rhea" id="RHEA:78472"/>
    </physiologicalReaction>
</comment>
<dbReference type="GO" id="GO:0005730">
    <property type="term" value="C:nucleolus"/>
    <property type="evidence" value="ECO:0007669"/>
    <property type="project" value="UniProtKB-SubCell"/>
</dbReference>
<gene>
    <name evidence="24" type="primary">TGS1</name>
    <name evidence="24" type="ORF">BGZ95_003865</name>
</gene>
<comment type="subcellular location">
    <subcellularLocation>
        <location evidence="2">Cytoplasm</location>
    </subcellularLocation>
    <subcellularLocation>
        <location evidence="1">Nucleus</location>
        <location evidence="1">Cajal body</location>
    </subcellularLocation>
    <subcellularLocation>
        <location evidence="3">Nucleus</location>
        <location evidence="3">Nucleolus</location>
    </subcellularLocation>
</comment>
<dbReference type="NCBIfam" id="TIGR01022">
    <property type="entry name" value="rpmJ_bact"/>
    <property type="match status" value="1"/>
</dbReference>
<evidence type="ECO:0000256" key="1">
    <source>
        <dbReference type="ARBA" id="ARBA00004408"/>
    </source>
</evidence>
<feature type="compositionally biased region" description="Acidic residues" evidence="23">
    <location>
        <begin position="425"/>
        <end position="437"/>
    </location>
</feature>
<evidence type="ECO:0000256" key="16">
    <source>
        <dbReference type="ARBA" id="ARBA00048763"/>
    </source>
</evidence>